<evidence type="ECO:0000256" key="1">
    <source>
        <dbReference type="ARBA" id="ARBA00010515"/>
    </source>
</evidence>
<dbReference type="InterPro" id="IPR013094">
    <property type="entry name" value="AB_hydrolase_3"/>
</dbReference>
<evidence type="ECO:0000313" key="5">
    <source>
        <dbReference type="EMBL" id="MBW8289536.1"/>
    </source>
</evidence>
<keyword evidence="6" id="KW-1185">Reference proteome</keyword>
<evidence type="ECO:0000313" key="6">
    <source>
        <dbReference type="Proteomes" id="UP000711178"/>
    </source>
</evidence>
<dbReference type="GeneID" id="89683824"/>
<name>A0ABS7FHG4_9NEIS</name>
<dbReference type="GO" id="GO:0016787">
    <property type="term" value="F:hydrolase activity"/>
    <property type="evidence" value="ECO:0007669"/>
    <property type="project" value="UniProtKB-KW"/>
</dbReference>
<dbReference type="InterPro" id="IPR029058">
    <property type="entry name" value="AB_hydrolase_fold"/>
</dbReference>
<dbReference type="InterPro" id="IPR033140">
    <property type="entry name" value="Lipase_GDXG_put_SER_AS"/>
</dbReference>
<dbReference type="PANTHER" id="PTHR48081">
    <property type="entry name" value="AB HYDROLASE SUPERFAMILY PROTEIN C4A8.06C"/>
    <property type="match status" value="1"/>
</dbReference>
<organism evidence="5 6">
    <name type="scientific">Chromobacterium subtsugae</name>
    <dbReference type="NCBI Taxonomy" id="251747"/>
    <lineage>
        <taxon>Bacteria</taxon>
        <taxon>Pseudomonadati</taxon>
        <taxon>Pseudomonadota</taxon>
        <taxon>Betaproteobacteria</taxon>
        <taxon>Neisseriales</taxon>
        <taxon>Chromobacteriaceae</taxon>
        <taxon>Chromobacterium</taxon>
    </lineage>
</organism>
<feature type="active site" evidence="3">
    <location>
        <position position="162"/>
    </location>
</feature>
<comment type="caution">
    <text evidence="5">The sequence shown here is derived from an EMBL/GenBank/DDBJ whole genome shotgun (WGS) entry which is preliminary data.</text>
</comment>
<gene>
    <name evidence="5" type="ORF">KIF53_18020</name>
</gene>
<dbReference type="Pfam" id="PF07859">
    <property type="entry name" value="Abhydrolase_3"/>
    <property type="match status" value="1"/>
</dbReference>
<dbReference type="PANTHER" id="PTHR48081:SF8">
    <property type="entry name" value="ALPHA_BETA HYDROLASE FOLD-3 DOMAIN-CONTAINING PROTEIN-RELATED"/>
    <property type="match status" value="1"/>
</dbReference>
<proteinExistence type="inferred from homology"/>
<evidence type="ECO:0000256" key="2">
    <source>
        <dbReference type="ARBA" id="ARBA00022801"/>
    </source>
</evidence>
<reference evidence="5 6" key="1">
    <citation type="submission" date="2021-05" db="EMBL/GenBank/DDBJ databases">
        <title>Draft Whole Genome Sequencing Of Biosensor Chromobacterium violaceum Strain CV026 Reveals A Regulatory RNA In Chromobacterium violaceum Phenotype Regulatory Network.</title>
        <authorList>
            <person name="Hong K.W."/>
            <person name="Chan K.G."/>
            <person name="Chang C.-Y."/>
        </authorList>
    </citation>
    <scope>NUCLEOTIDE SEQUENCE [LARGE SCALE GENOMIC DNA]</scope>
    <source>
        <strain evidence="5 6">ATCC 31532</strain>
    </source>
</reference>
<sequence>MHPLHPNLQPWLAEYNLALKQKADAGYKATAIGAREALAELTRQQVAAGPAVAWVNDDLAPGGEYRVPVRIYHPEPRRPLPVLVFLHGGGHMAGSVSVYDPICRRLAAASRHIVVAAEYRLAPENPYPAGLNDAASVVKGVWDVLDERRLPYRRQLALAGDSAGGALCASLSGKAAADGAEPGIARQVLIYPCVDYTLAQPSVAENGDGYFLTANRTEWYFDQYFQHDEDRRQASPLYWPAAPNPPATLLITAGRDPLRDQGLQYGNQLKAAGAQVEQLHLDDQMHAFLNMEALVPEVCQLVYRRIGAFLNAE</sequence>
<dbReference type="Proteomes" id="UP000711178">
    <property type="component" value="Unassembled WGS sequence"/>
</dbReference>
<accession>A0ABS7FHG4</accession>
<dbReference type="PROSITE" id="PS01174">
    <property type="entry name" value="LIPASE_GDXG_SER"/>
    <property type="match status" value="1"/>
</dbReference>
<dbReference type="InterPro" id="IPR050300">
    <property type="entry name" value="GDXG_lipolytic_enzyme"/>
</dbReference>
<evidence type="ECO:0000256" key="3">
    <source>
        <dbReference type="PROSITE-ProRule" id="PRU10038"/>
    </source>
</evidence>
<dbReference type="Gene3D" id="3.40.50.1820">
    <property type="entry name" value="alpha/beta hydrolase"/>
    <property type="match status" value="1"/>
</dbReference>
<protein>
    <submittedName>
        <fullName evidence="5">Alpha/beta hydrolase</fullName>
    </submittedName>
</protein>
<comment type="similarity">
    <text evidence="1">Belongs to the 'GDXG' lipolytic enzyme family.</text>
</comment>
<dbReference type="SUPFAM" id="SSF53474">
    <property type="entry name" value="alpha/beta-Hydrolases"/>
    <property type="match status" value="1"/>
</dbReference>
<evidence type="ECO:0000259" key="4">
    <source>
        <dbReference type="Pfam" id="PF07859"/>
    </source>
</evidence>
<dbReference type="RefSeq" id="WP_043575087.1">
    <property type="nucleotide sequence ID" value="NZ_CP142381.1"/>
</dbReference>
<keyword evidence="2 5" id="KW-0378">Hydrolase</keyword>
<feature type="domain" description="Alpha/beta hydrolase fold-3" evidence="4">
    <location>
        <begin position="83"/>
        <end position="289"/>
    </location>
</feature>
<dbReference type="EMBL" id="JAHDTB010000019">
    <property type="protein sequence ID" value="MBW8289536.1"/>
    <property type="molecule type" value="Genomic_DNA"/>
</dbReference>